<gene>
    <name evidence="2" type="ORF">A3D53_02810</name>
</gene>
<dbReference type="Proteomes" id="UP000176413">
    <property type="component" value="Unassembled WGS sequence"/>
</dbReference>
<dbReference type="Pfam" id="PF00456">
    <property type="entry name" value="Transketolase_N"/>
    <property type="match status" value="1"/>
</dbReference>
<protein>
    <submittedName>
        <fullName evidence="2">Transketolase</fullName>
    </submittedName>
</protein>
<dbReference type="SUPFAM" id="SSF52518">
    <property type="entry name" value="Thiamin diphosphate-binding fold (THDP-binding)"/>
    <property type="match status" value="1"/>
</dbReference>
<dbReference type="AlphaFoldDB" id="A0A1F6M9N7"/>
<dbReference type="EMBL" id="MFQA01000045">
    <property type="protein sequence ID" value="OGH68372.1"/>
    <property type="molecule type" value="Genomic_DNA"/>
</dbReference>
<name>A0A1F6M9N7_9BACT</name>
<dbReference type="Gene3D" id="3.40.50.970">
    <property type="match status" value="1"/>
</dbReference>
<reference evidence="2 3" key="1">
    <citation type="journal article" date="2016" name="Nat. Commun.">
        <title>Thousands of microbial genomes shed light on interconnected biogeochemical processes in an aquifer system.</title>
        <authorList>
            <person name="Anantharaman K."/>
            <person name="Brown C.T."/>
            <person name="Hug L.A."/>
            <person name="Sharon I."/>
            <person name="Castelle C.J."/>
            <person name="Probst A.J."/>
            <person name="Thomas B.C."/>
            <person name="Singh A."/>
            <person name="Wilkins M.J."/>
            <person name="Karaoz U."/>
            <person name="Brodie E.L."/>
            <person name="Williams K.H."/>
            <person name="Hubbard S.S."/>
            <person name="Banfield J.F."/>
        </authorList>
    </citation>
    <scope>NUCLEOTIDE SEQUENCE [LARGE SCALE GENOMIC DNA]</scope>
</reference>
<dbReference type="PANTHER" id="PTHR47514:SF2">
    <property type="entry name" value="TRANSKETOLASE"/>
    <property type="match status" value="1"/>
</dbReference>
<proteinExistence type="predicted"/>
<evidence type="ECO:0000259" key="1">
    <source>
        <dbReference type="Pfam" id="PF00456"/>
    </source>
</evidence>
<sequence length="261" mass="28049">MTTTELTTLKKLKQEIIKAGAAACEGHLPSALSILDILWVLYDRVLNVTPLTVADHDRDRFFLSKGHASIGLYAVLAKKGFIPFEKLPTFCGFTSSLGGHPDRNKVPGVEASTGSLGHGFPMAVGAALGLKVAKSPAKVFALIGDGEANEGTVWESALLAAHHKLDNLTLVVDYNHSTDRALLVGDLAAKFKAFDWDMSAIDGHDHEAIFSALSNRPKGKPLAVIATTVKGHGIKSMEHNPEWHHKAPKPEELAQLLEEAI</sequence>
<dbReference type="InterPro" id="IPR005474">
    <property type="entry name" value="Transketolase_N"/>
</dbReference>
<evidence type="ECO:0000313" key="2">
    <source>
        <dbReference type="EMBL" id="OGH68372.1"/>
    </source>
</evidence>
<accession>A0A1F6M9N7</accession>
<dbReference type="InterPro" id="IPR029061">
    <property type="entry name" value="THDP-binding"/>
</dbReference>
<comment type="caution">
    <text evidence="2">The sequence shown here is derived from an EMBL/GenBank/DDBJ whole genome shotgun (WGS) entry which is preliminary data.</text>
</comment>
<dbReference type="PANTHER" id="PTHR47514">
    <property type="entry name" value="TRANSKETOLASE N-TERMINAL SECTION-RELATED"/>
    <property type="match status" value="1"/>
</dbReference>
<dbReference type="CDD" id="cd02012">
    <property type="entry name" value="TPP_TK"/>
    <property type="match status" value="1"/>
</dbReference>
<evidence type="ECO:0000313" key="3">
    <source>
        <dbReference type="Proteomes" id="UP000176413"/>
    </source>
</evidence>
<feature type="domain" description="Transketolase N-terminal" evidence="1">
    <location>
        <begin position="21"/>
        <end position="256"/>
    </location>
</feature>
<organism evidence="2 3">
    <name type="scientific">Candidatus Magasanikbacteria bacterium RIFCSPHIGHO2_02_FULL_45_10</name>
    <dbReference type="NCBI Taxonomy" id="1798679"/>
    <lineage>
        <taxon>Bacteria</taxon>
        <taxon>Candidatus Magasanikiibacteriota</taxon>
    </lineage>
</organism>